<dbReference type="EC" id="1.3.1.104" evidence="11"/>
<comment type="similarity">
    <text evidence="2">Belongs to the zinc-containing alcohol dehydrogenase family. Quinone oxidoreductase subfamily.</text>
</comment>
<keyword evidence="4" id="KW-0276">Fatty acid metabolism</keyword>
<dbReference type="CDD" id="cd08290">
    <property type="entry name" value="ETR"/>
    <property type="match status" value="1"/>
</dbReference>
<evidence type="ECO:0000256" key="2">
    <source>
        <dbReference type="ARBA" id="ARBA00010371"/>
    </source>
</evidence>
<dbReference type="EMBL" id="KV441386">
    <property type="protein sequence ID" value="OAF63148.1"/>
    <property type="molecule type" value="Genomic_DNA"/>
</dbReference>
<dbReference type="Gene3D" id="3.40.50.720">
    <property type="entry name" value="NAD(P)-binding Rossmann-like Domain"/>
    <property type="match status" value="1"/>
</dbReference>
<reference evidence="14" key="1">
    <citation type="submission" date="2016-03" db="EMBL/GenBank/DDBJ databases">
        <title>Updated assembly of Pseudogymnoascus destructans, the fungus causing white-nose syndrome of bats.</title>
        <authorList>
            <person name="Palmer J.M."/>
            <person name="Drees K.P."/>
            <person name="Foster J.T."/>
            <person name="Lindner D.L."/>
        </authorList>
    </citation>
    <scope>NUCLEOTIDE SEQUENCE [LARGE SCALE GENOMIC DNA]</scope>
    <source>
        <strain evidence="14">20631-21</strain>
    </source>
</reference>
<dbReference type="Proteomes" id="UP000077154">
    <property type="component" value="Unassembled WGS sequence"/>
</dbReference>
<evidence type="ECO:0000256" key="6">
    <source>
        <dbReference type="ARBA" id="ARBA00022946"/>
    </source>
</evidence>
<keyword evidence="7" id="KW-0560">Oxidoreductase</keyword>
<dbReference type="eggNOG" id="KOG0025">
    <property type="taxonomic scope" value="Eukaryota"/>
</dbReference>
<evidence type="ECO:0000256" key="11">
    <source>
        <dbReference type="ARBA" id="ARBA00038963"/>
    </source>
</evidence>
<dbReference type="SUPFAM" id="SSF51735">
    <property type="entry name" value="NAD(P)-binding Rossmann-fold domains"/>
    <property type="match status" value="1"/>
</dbReference>
<evidence type="ECO:0000256" key="1">
    <source>
        <dbReference type="ARBA" id="ARBA00004173"/>
    </source>
</evidence>
<dbReference type="GO" id="GO:0141148">
    <property type="term" value="F:enoyl-[acyl-carrier-protein] reductase (NADPH) activity"/>
    <property type="evidence" value="ECO:0007669"/>
    <property type="project" value="UniProtKB-EC"/>
</dbReference>
<keyword evidence="8" id="KW-0443">Lipid metabolism</keyword>
<feature type="domain" description="Enoyl reductase (ER)" evidence="13">
    <location>
        <begin position="15"/>
        <end position="349"/>
    </location>
</feature>
<dbReference type="OrthoDB" id="7482721at2759"/>
<keyword evidence="10" id="KW-0275">Fatty acid biosynthesis</keyword>
<sequence>MAQVLTIASGTQVPAVNFHAQRYFVDDLEANEVIIKMLAAPINPLDILVLAGVYPVKPSHTHLDEPILGYDGVGEVLKVGRSVTSLSLGDLVVPSKFGTGTWRTHAVLDAASLQKVTRPTDLAFASILRIGIAPAFCLVEDMRALKPGDYIIQNAGTSLLAQFVIQFARRRGANVINVVRDREAYELEKVETALHKLGAEIVIMESALAGDARVKNKRITLALDSVFGASGRGLVKALAVGGTYVHLGFLSGAAGGSVAIDRTDLFARQLTMKGFRGTAQVGLRSAEEQVDLFNWFVELFNSGELQLPALGLQKVKWSVGDPKGSKGGLLEAVERAKSGALGQRKQIILFE</sequence>
<dbReference type="PANTHER" id="PTHR43981">
    <property type="entry name" value="ENOYL-[ACYL-CARRIER-PROTEIN] REDUCTASE, MITOCHONDRIAL"/>
    <property type="match status" value="1"/>
</dbReference>
<gene>
    <name evidence="14" type="ORF">VC83_00654</name>
</gene>
<dbReference type="InterPro" id="IPR013149">
    <property type="entry name" value="ADH-like_C"/>
</dbReference>
<accession>A0A177AM87</accession>
<dbReference type="PANTHER" id="PTHR43981:SF2">
    <property type="entry name" value="ENOYL-[ACYL-CARRIER-PROTEIN] REDUCTASE, MITOCHONDRIAL"/>
    <property type="match status" value="1"/>
</dbReference>
<evidence type="ECO:0000256" key="5">
    <source>
        <dbReference type="ARBA" id="ARBA00022857"/>
    </source>
</evidence>
<dbReference type="RefSeq" id="XP_024328418.1">
    <property type="nucleotide sequence ID" value="XM_024464341.1"/>
</dbReference>
<proteinExistence type="inferred from homology"/>
<protein>
    <recommendedName>
        <fullName evidence="11">enoyl-[acyl-carrier-protein] reductase</fullName>
        <ecNumber evidence="11">1.3.1.104</ecNumber>
    </recommendedName>
</protein>
<evidence type="ECO:0000256" key="8">
    <source>
        <dbReference type="ARBA" id="ARBA00023098"/>
    </source>
</evidence>
<dbReference type="Gene3D" id="3.90.180.10">
    <property type="entry name" value="Medium-chain alcohol dehydrogenases, catalytic domain"/>
    <property type="match status" value="1"/>
</dbReference>
<evidence type="ECO:0000313" key="14">
    <source>
        <dbReference type="EMBL" id="OAF63148.1"/>
    </source>
</evidence>
<dbReference type="GO" id="GO:0006633">
    <property type="term" value="P:fatty acid biosynthetic process"/>
    <property type="evidence" value="ECO:0007669"/>
    <property type="project" value="UniProtKB-KW"/>
</dbReference>
<keyword evidence="9" id="KW-0496">Mitochondrion</keyword>
<keyword evidence="5" id="KW-0521">NADP</keyword>
<dbReference type="GO" id="GO:0005739">
    <property type="term" value="C:mitochondrion"/>
    <property type="evidence" value="ECO:0007669"/>
    <property type="project" value="UniProtKB-SubCell"/>
</dbReference>
<dbReference type="AlphaFoldDB" id="A0A177AM87"/>
<comment type="catalytic activity">
    <reaction evidence="12">
        <text>a 2,3-saturated acyl-[ACP] + NADP(+) = a (2E)-enoyl-[ACP] + NADPH + H(+)</text>
        <dbReference type="Rhea" id="RHEA:22564"/>
        <dbReference type="Rhea" id="RHEA-COMP:9925"/>
        <dbReference type="Rhea" id="RHEA-COMP:9926"/>
        <dbReference type="ChEBI" id="CHEBI:15378"/>
        <dbReference type="ChEBI" id="CHEBI:57783"/>
        <dbReference type="ChEBI" id="CHEBI:58349"/>
        <dbReference type="ChEBI" id="CHEBI:78784"/>
        <dbReference type="ChEBI" id="CHEBI:78785"/>
        <dbReference type="EC" id="1.3.1.104"/>
    </reaction>
</comment>
<name>A0A177AM87_9PEZI</name>
<dbReference type="InterPro" id="IPR036291">
    <property type="entry name" value="NAD(P)-bd_dom_sf"/>
</dbReference>
<dbReference type="InterPro" id="IPR020843">
    <property type="entry name" value="ER"/>
</dbReference>
<keyword evidence="3" id="KW-0444">Lipid biosynthesis</keyword>
<evidence type="ECO:0000256" key="10">
    <source>
        <dbReference type="ARBA" id="ARBA00023160"/>
    </source>
</evidence>
<dbReference type="SUPFAM" id="SSF50129">
    <property type="entry name" value="GroES-like"/>
    <property type="match status" value="1"/>
</dbReference>
<dbReference type="Pfam" id="PF08240">
    <property type="entry name" value="ADH_N"/>
    <property type="match status" value="1"/>
</dbReference>
<dbReference type="Pfam" id="PF00107">
    <property type="entry name" value="ADH_zinc_N"/>
    <property type="match status" value="1"/>
</dbReference>
<comment type="subcellular location">
    <subcellularLocation>
        <location evidence="1">Mitochondrion</location>
    </subcellularLocation>
</comment>
<organism evidence="14">
    <name type="scientific">Pseudogymnoascus destructans</name>
    <dbReference type="NCBI Taxonomy" id="655981"/>
    <lineage>
        <taxon>Eukaryota</taxon>
        <taxon>Fungi</taxon>
        <taxon>Dikarya</taxon>
        <taxon>Ascomycota</taxon>
        <taxon>Pezizomycotina</taxon>
        <taxon>Leotiomycetes</taxon>
        <taxon>Thelebolales</taxon>
        <taxon>Thelebolaceae</taxon>
        <taxon>Pseudogymnoascus</taxon>
    </lineage>
</organism>
<dbReference type="InterPro" id="IPR011032">
    <property type="entry name" value="GroES-like_sf"/>
</dbReference>
<dbReference type="SMART" id="SM00829">
    <property type="entry name" value="PKS_ER"/>
    <property type="match status" value="1"/>
</dbReference>
<dbReference type="VEuPathDB" id="FungiDB:GMDG_06500"/>
<evidence type="ECO:0000256" key="9">
    <source>
        <dbReference type="ARBA" id="ARBA00023128"/>
    </source>
</evidence>
<keyword evidence="6" id="KW-0809">Transit peptide</keyword>
<dbReference type="InterPro" id="IPR013154">
    <property type="entry name" value="ADH-like_N"/>
</dbReference>
<evidence type="ECO:0000256" key="7">
    <source>
        <dbReference type="ARBA" id="ARBA00023002"/>
    </source>
</evidence>
<evidence type="ECO:0000259" key="13">
    <source>
        <dbReference type="SMART" id="SM00829"/>
    </source>
</evidence>
<evidence type="ECO:0000256" key="3">
    <source>
        <dbReference type="ARBA" id="ARBA00022516"/>
    </source>
</evidence>
<dbReference type="InterPro" id="IPR051034">
    <property type="entry name" value="Mito_Enoyl-ACP_Reductase"/>
</dbReference>
<evidence type="ECO:0000256" key="12">
    <source>
        <dbReference type="ARBA" id="ARBA00048843"/>
    </source>
</evidence>
<evidence type="ECO:0000256" key="4">
    <source>
        <dbReference type="ARBA" id="ARBA00022832"/>
    </source>
</evidence>
<dbReference type="GeneID" id="36283747"/>